<reference evidence="3" key="1">
    <citation type="submission" date="2023-06" db="EMBL/GenBank/DDBJ databases">
        <title>Genome-scale phylogeny and comparative genomics of the fungal order Sordariales.</title>
        <authorList>
            <consortium name="Lawrence Berkeley National Laboratory"/>
            <person name="Hensen N."/>
            <person name="Bonometti L."/>
            <person name="Westerberg I."/>
            <person name="Brannstrom I.O."/>
            <person name="Guillou S."/>
            <person name="Cros-Aarteil S."/>
            <person name="Calhoun S."/>
            <person name="Haridas S."/>
            <person name="Kuo A."/>
            <person name="Mondo S."/>
            <person name="Pangilinan J."/>
            <person name="Riley R."/>
            <person name="Labutti K."/>
            <person name="Andreopoulos B."/>
            <person name="Lipzen A."/>
            <person name="Chen C."/>
            <person name="Yanf M."/>
            <person name="Daum C."/>
            <person name="Ng V."/>
            <person name="Clum A."/>
            <person name="Steindorff A."/>
            <person name="Ohm R."/>
            <person name="Martin F."/>
            <person name="Silar P."/>
            <person name="Natvig D."/>
            <person name="Lalanne C."/>
            <person name="Gautier V."/>
            <person name="Ament-Velasquez S.L."/>
            <person name="Kruys A."/>
            <person name="Hutchinson M.I."/>
            <person name="Powell A.J."/>
            <person name="Barry K."/>
            <person name="Miller A.N."/>
            <person name="Grigoriev I.V."/>
            <person name="Debuchy R."/>
            <person name="Gladieux P."/>
            <person name="Thoren M.H."/>
            <person name="Johannesson H."/>
        </authorList>
    </citation>
    <scope>NUCLEOTIDE SEQUENCE</scope>
    <source>
        <strain evidence="3">CBS 606.72</strain>
    </source>
</reference>
<gene>
    <name evidence="3" type="ORF">B0T14DRAFT_537663</name>
</gene>
<organism evidence="3 4">
    <name type="scientific">Immersiella caudata</name>
    <dbReference type="NCBI Taxonomy" id="314043"/>
    <lineage>
        <taxon>Eukaryota</taxon>
        <taxon>Fungi</taxon>
        <taxon>Dikarya</taxon>
        <taxon>Ascomycota</taxon>
        <taxon>Pezizomycotina</taxon>
        <taxon>Sordariomycetes</taxon>
        <taxon>Sordariomycetidae</taxon>
        <taxon>Sordariales</taxon>
        <taxon>Lasiosphaeriaceae</taxon>
        <taxon>Immersiella</taxon>
    </lineage>
</organism>
<accession>A0AA40C0C3</accession>
<evidence type="ECO:0000259" key="2">
    <source>
        <dbReference type="Pfam" id="PF06985"/>
    </source>
</evidence>
<feature type="domain" description="Heterokaryon incompatibility" evidence="2">
    <location>
        <begin position="24"/>
        <end position="110"/>
    </location>
</feature>
<dbReference type="Proteomes" id="UP001175000">
    <property type="component" value="Unassembled WGS sequence"/>
</dbReference>
<dbReference type="AlphaFoldDB" id="A0AA40C0C3"/>
<name>A0AA40C0C3_9PEZI</name>
<sequence length="301" mass="33777">MRLLDTGNIQRVDEFVCDTGRPPYAILSHVWEPGEEVSLRELSEPANCAHKKGYRKTEQACAMAAKNGFQYVWIDTCCFERGTSAELNEAINSMFRWYQEAAICYVFLADLLPEGPGPGPISELDFASSLSKCKWFTRGWTLQELIAPRGILFFDQEWNFRGSKSDLCELISSITDIPRTLLNHEAELSEFTAARNMSWAAGRKTTRLEDEAYCILGLFDVHMTLLYGEGRAAFIRLQETILARTGDLSILAWADEGEGHDGGHGHVPGYHHYTSRHPNGRPSSAPLRRPRSPPTVAEPPL</sequence>
<proteinExistence type="predicted"/>
<dbReference type="PANTHER" id="PTHR10622">
    <property type="entry name" value="HET DOMAIN-CONTAINING PROTEIN"/>
    <property type="match status" value="1"/>
</dbReference>
<feature type="region of interest" description="Disordered" evidence="1">
    <location>
        <begin position="262"/>
        <end position="301"/>
    </location>
</feature>
<keyword evidence="4" id="KW-1185">Reference proteome</keyword>
<dbReference type="Pfam" id="PF06985">
    <property type="entry name" value="HET"/>
    <property type="match status" value="1"/>
</dbReference>
<protein>
    <submittedName>
        <fullName evidence="3">Heterokaryon incompatibility protein-domain-containing protein</fullName>
    </submittedName>
</protein>
<evidence type="ECO:0000256" key="1">
    <source>
        <dbReference type="SAM" id="MobiDB-lite"/>
    </source>
</evidence>
<dbReference type="PANTHER" id="PTHR10622:SF10">
    <property type="entry name" value="HET DOMAIN-CONTAINING PROTEIN"/>
    <property type="match status" value="1"/>
</dbReference>
<evidence type="ECO:0000313" key="3">
    <source>
        <dbReference type="EMBL" id="KAK0620074.1"/>
    </source>
</evidence>
<comment type="caution">
    <text evidence="3">The sequence shown here is derived from an EMBL/GenBank/DDBJ whole genome shotgun (WGS) entry which is preliminary data.</text>
</comment>
<dbReference type="EMBL" id="JAULSU010000004">
    <property type="protein sequence ID" value="KAK0620074.1"/>
    <property type="molecule type" value="Genomic_DNA"/>
</dbReference>
<feature type="compositionally biased region" description="Pro residues" evidence="1">
    <location>
        <begin position="292"/>
        <end position="301"/>
    </location>
</feature>
<dbReference type="InterPro" id="IPR010730">
    <property type="entry name" value="HET"/>
</dbReference>
<evidence type="ECO:0000313" key="4">
    <source>
        <dbReference type="Proteomes" id="UP001175000"/>
    </source>
</evidence>